<evidence type="ECO:0000313" key="2">
    <source>
        <dbReference type="Proteomes" id="UP000277570"/>
    </source>
</evidence>
<name>A0ABY6SX51_9CLOT</name>
<dbReference type="RefSeq" id="WP_185738756.1">
    <property type="nucleotide sequence ID" value="NZ_UYIN01000019.1"/>
</dbReference>
<organism evidence="1 2">
    <name type="scientific">Clostridium carnis</name>
    <dbReference type="NCBI Taxonomy" id="1530"/>
    <lineage>
        <taxon>Bacteria</taxon>
        <taxon>Bacillati</taxon>
        <taxon>Bacillota</taxon>
        <taxon>Clostridia</taxon>
        <taxon>Eubacteriales</taxon>
        <taxon>Clostridiaceae</taxon>
        <taxon>Clostridium</taxon>
    </lineage>
</organism>
<evidence type="ECO:0000313" key="1">
    <source>
        <dbReference type="EMBL" id="VDG73147.1"/>
    </source>
</evidence>
<accession>A0ABY6SX51</accession>
<dbReference type="EMBL" id="UYIN01000019">
    <property type="protein sequence ID" value="VDG73147.1"/>
    <property type="molecule type" value="Genomic_DNA"/>
</dbReference>
<protein>
    <submittedName>
        <fullName evidence="1">Uncharacterized protein</fullName>
    </submittedName>
</protein>
<proteinExistence type="predicted"/>
<dbReference type="Proteomes" id="UP000277570">
    <property type="component" value="Unassembled WGS sequence"/>
</dbReference>
<gene>
    <name evidence="1" type="ORF">NCTC10913_03485</name>
</gene>
<reference evidence="1 2" key="1">
    <citation type="submission" date="2018-11" db="EMBL/GenBank/DDBJ databases">
        <authorList>
            <consortium name="Pathogen Informatics"/>
        </authorList>
    </citation>
    <scope>NUCLEOTIDE SEQUENCE [LARGE SCALE GENOMIC DNA]</scope>
    <source>
        <strain evidence="1 2">NCTC10913</strain>
    </source>
</reference>
<keyword evidence="2" id="KW-1185">Reference proteome</keyword>
<comment type="caution">
    <text evidence="1">The sequence shown here is derived from an EMBL/GenBank/DDBJ whole genome shotgun (WGS) entry which is preliminary data.</text>
</comment>
<sequence>MDFRVHDLSPQRNPAIQKCVDLDYHYVVVDYIQNSCIIEIRNMQNVFK</sequence>